<dbReference type="PATRIC" id="fig|796944.3.peg.1938"/>
<organism evidence="2 3">
    <name type="scientific">Oribacterium asaccharolyticum ACB7</name>
    <dbReference type="NCBI Taxonomy" id="796944"/>
    <lineage>
        <taxon>Bacteria</taxon>
        <taxon>Bacillati</taxon>
        <taxon>Bacillota</taxon>
        <taxon>Clostridia</taxon>
        <taxon>Lachnospirales</taxon>
        <taxon>Lachnospiraceae</taxon>
        <taxon>Oribacterium</taxon>
    </lineage>
</organism>
<name>G9WWB3_9FIRM</name>
<feature type="transmembrane region" description="Helical" evidence="1">
    <location>
        <begin position="21"/>
        <end position="37"/>
    </location>
</feature>
<dbReference type="RefSeq" id="WP_009536986.1">
    <property type="nucleotide sequence ID" value="NZ_JH414505.1"/>
</dbReference>
<reference evidence="2 3" key="1">
    <citation type="submission" date="2011-08" db="EMBL/GenBank/DDBJ databases">
        <title>The Genome Sequence of Oribacterium sp. ACB7.</title>
        <authorList>
            <consortium name="The Broad Institute Genome Sequencing Platform"/>
            <person name="Earl A."/>
            <person name="Ward D."/>
            <person name="Feldgarden M."/>
            <person name="Gevers D."/>
            <person name="Sizova M."/>
            <person name="Hazen A."/>
            <person name="Epstein S."/>
            <person name="Young S.K."/>
            <person name="Zeng Q."/>
            <person name="Gargeya S."/>
            <person name="Fitzgerald M."/>
            <person name="Haas B."/>
            <person name="Abouelleil A."/>
            <person name="Alvarado L."/>
            <person name="Arachchi H.M."/>
            <person name="Berlin A."/>
            <person name="Brown A."/>
            <person name="Chapman S.B."/>
            <person name="Chen Z."/>
            <person name="Dunbar C."/>
            <person name="Freedman E."/>
            <person name="Gearin G."/>
            <person name="Gellesch M."/>
            <person name="Goldberg J."/>
            <person name="Griggs A."/>
            <person name="Gujja S."/>
            <person name="Heiman D."/>
            <person name="Howarth C."/>
            <person name="Larson L."/>
            <person name="Lui A."/>
            <person name="MacDonald P.J.P."/>
            <person name="Montmayeur A."/>
            <person name="Murphy C."/>
            <person name="Neiman D."/>
            <person name="Pearson M."/>
            <person name="Priest M."/>
            <person name="Roberts A."/>
            <person name="Saif S."/>
            <person name="Shea T."/>
            <person name="Shenoy N."/>
            <person name="Sisk P."/>
            <person name="Stolte C."/>
            <person name="Sykes S."/>
            <person name="Wortman J."/>
            <person name="Nusbaum C."/>
            <person name="Birren B."/>
        </authorList>
    </citation>
    <scope>NUCLEOTIDE SEQUENCE [LARGE SCALE GENOMIC DNA]</scope>
    <source>
        <strain evidence="2 3">ACB7</strain>
    </source>
</reference>
<keyword evidence="1" id="KW-1133">Transmembrane helix</keyword>
<evidence type="ECO:0000313" key="3">
    <source>
        <dbReference type="Proteomes" id="UP000003527"/>
    </source>
</evidence>
<dbReference type="EMBL" id="AFZD01000019">
    <property type="protein sequence ID" value="EHL10519.1"/>
    <property type="molecule type" value="Genomic_DNA"/>
</dbReference>
<keyword evidence="1" id="KW-0472">Membrane</keyword>
<evidence type="ECO:0000256" key="1">
    <source>
        <dbReference type="SAM" id="Phobius"/>
    </source>
</evidence>
<dbReference type="Proteomes" id="UP000003527">
    <property type="component" value="Unassembled WGS sequence"/>
</dbReference>
<dbReference type="AlphaFoldDB" id="G9WWB3"/>
<accession>G9WWB3</accession>
<dbReference type="HOGENOM" id="CLU_2451743_0_0_9"/>
<keyword evidence="1" id="KW-0812">Transmembrane</keyword>
<gene>
    <name evidence="2" type="ORF">HMPREF9624_01197</name>
</gene>
<keyword evidence="3" id="KW-1185">Reference proteome</keyword>
<feature type="transmembrane region" description="Helical" evidence="1">
    <location>
        <begin position="49"/>
        <end position="71"/>
    </location>
</feature>
<sequence>MNKKKMLEEILQENRQVNRNLVHLGNLIGLLILLEGIKEGKKRRDKGMIGLAKFGLVLVSVLEAILTALNIQDIYAKYKEKKEEDELWG</sequence>
<evidence type="ECO:0000313" key="2">
    <source>
        <dbReference type="EMBL" id="EHL10519.1"/>
    </source>
</evidence>
<protein>
    <submittedName>
        <fullName evidence="2">Uncharacterized protein</fullName>
    </submittedName>
</protein>
<comment type="caution">
    <text evidence="2">The sequence shown here is derived from an EMBL/GenBank/DDBJ whole genome shotgun (WGS) entry which is preliminary data.</text>
</comment>
<proteinExistence type="predicted"/>